<gene>
    <name evidence="1" type="ORF">Tci_024717</name>
</gene>
<protein>
    <submittedName>
        <fullName evidence="1">Uncharacterized protein</fullName>
    </submittedName>
</protein>
<proteinExistence type="predicted"/>
<comment type="caution">
    <text evidence="1">The sequence shown here is derived from an EMBL/GenBank/DDBJ whole genome shotgun (WGS) entry which is preliminary data.</text>
</comment>
<sequence length="41" mass="4749">DFKMGKKKGADYIHLTIALWRGEYLKVAAMLEVLEKPQEQV</sequence>
<accession>A0A6L2KUU1</accession>
<dbReference type="EMBL" id="BKCJ010003062">
    <property type="protein sequence ID" value="GEU52739.1"/>
    <property type="molecule type" value="Genomic_DNA"/>
</dbReference>
<feature type="non-terminal residue" evidence="1">
    <location>
        <position position="1"/>
    </location>
</feature>
<reference evidence="1" key="1">
    <citation type="journal article" date="2019" name="Sci. Rep.">
        <title>Draft genome of Tanacetum cinerariifolium, the natural source of mosquito coil.</title>
        <authorList>
            <person name="Yamashiro T."/>
            <person name="Shiraishi A."/>
            <person name="Satake H."/>
            <person name="Nakayama K."/>
        </authorList>
    </citation>
    <scope>NUCLEOTIDE SEQUENCE</scope>
</reference>
<name>A0A6L2KUU1_TANCI</name>
<organism evidence="1">
    <name type="scientific">Tanacetum cinerariifolium</name>
    <name type="common">Dalmatian daisy</name>
    <name type="synonym">Chrysanthemum cinerariifolium</name>
    <dbReference type="NCBI Taxonomy" id="118510"/>
    <lineage>
        <taxon>Eukaryota</taxon>
        <taxon>Viridiplantae</taxon>
        <taxon>Streptophyta</taxon>
        <taxon>Embryophyta</taxon>
        <taxon>Tracheophyta</taxon>
        <taxon>Spermatophyta</taxon>
        <taxon>Magnoliopsida</taxon>
        <taxon>eudicotyledons</taxon>
        <taxon>Gunneridae</taxon>
        <taxon>Pentapetalae</taxon>
        <taxon>asterids</taxon>
        <taxon>campanulids</taxon>
        <taxon>Asterales</taxon>
        <taxon>Asteraceae</taxon>
        <taxon>Asteroideae</taxon>
        <taxon>Anthemideae</taxon>
        <taxon>Anthemidinae</taxon>
        <taxon>Tanacetum</taxon>
    </lineage>
</organism>
<dbReference type="AlphaFoldDB" id="A0A6L2KUU1"/>
<evidence type="ECO:0000313" key="1">
    <source>
        <dbReference type="EMBL" id="GEU52739.1"/>
    </source>
</evidence>